<keyword evidence="3" id="KW-1185">Reference proteome</keyword>
<accession>A0ABR0EMM8</accession>
<comment type="caution">
    <text evidence="2">The sequence shown here is derived from an EMBL/GenBank/DDBJ whole genome shotgun (WGS) entry which is preliminary data.</text>
</comment>
<gene>
    <name evidence="2" type="ORF">PRZ48_006257</name>
</gene>
<feature type="transmembrane region" description="Helical" evidence="1">
    <location>
        <begin position="121"/>
        <end position="146"/>
    </location>
</feature>
<feature type="transmembrane region" description="Helical" evidence="1">
    <location>
        <begin position="7"/>
        <end position="32"/>
    </location>
</feature>
<evidence type="ECO:0008006" key="4">
    <source>
        <dbReference type="Google" id="ProtNLM"/>
    </source>
</evidence>
<sequence>MAIKGGFLRLAAIFCYFIAFCSAVVITGSFAWFTVRHHESRSTATLALGGATLLYTLFNTIFTCCTAGIAFFAFTSILFDLVFMGAMIAVAVLNRSATNGCDGPTYPRVVYEGRGHTACRLFVASFAVAILAALMFVFTIIFQLLIRSRERRQRYTSKGALSDGHKARLPNRDVLDDL</sequence>
<protein>
    <recommendedName>
        <fullName evidence="4">MARVEL domain-containing protein</fullName>
    </recommendedName>
</protein>
<keyword evidence="1" id="KW-0812">Transmembrane</keyword>
<feature type="transmembrane region" description="Helical" evidence="1">
    <location>
        <begin position="44"/>
        <end position="62"/>
    </location>
</feature>
<evidence type="ECO:0000313" key="3">
    <source>
        <dbReference type="Proteomes" id="UP001305779"/>
    </source>
</evidence>
<organism evidence="2 3">
    <name type="scientific">Zasmidium cellare</name>
    <name type="common">Wine cellar mold</name>
    <name type="synonym">Racodium cellare</name>
    <dbReference type="NCBI Taxonomy" id="395010"/>
    <lineage>
        <taxon>Eukaryota</taxon>
        <taxon>Fungi</taxon>
        <taxon>Dikarya</taxon>
        <taxon>Ascomycota</taxon>
        <taxon>Pezizomycotina</taxon>
        <taxon>Dothideomycetes</taxon>
        <taxon>Dothideomycetidae</taxon>
        <taxon>Mycosphaerellales</taxon>
        <taxon>Mycosphaerellaceae</taxon>
        <taxon>Zasmidium</taxon>
    </lineage>
</organism>
<feature type="transmembrane region" description="Helical" evidence="1">
    <location>
        <begin position="69"/>
        <end position="93"/>
    </location>
</feature>
<proteinExistence type="predicted"/>
<reference evidence="2 3" key="1">
    <citation type="journal article" date="2023" name="G3 (Bethesda)">
        <title>A chromosome-level genome assembly of Zasmidium syzygii isolated from banana leaves.</title>
        <authorList>
            <person name="van Westerhoven A.C."/>
            <person name="Mehrabi R."/>
            <person name="Talebi R."/>
            <person name="Steentjes M.B.F."/>
            <person name="Corcolon B."/>
            <person name="Chong P.A."/>
            <person name="Kema G.H.J."/>
            <person name="Seidl M.F."/>
        </authorList>
    </citation>
    <scope>NUCLEOTIDE SEQUENCE [LARGE SCALE GENOMIC DNA]</scope>
    <source>
        <strain evidence="2 3">P124</strain>
    </source>
</reference>
<name>A0ABR0EMM8_ZASCE</name>
<evidence type="ECO:0000256" key="1">
    <source>
        <dbReference type="SAM" id="Phobius"/>
    </source>
</evidence>
<evidence type="ECO:0000313" key="2">
    <source>
        <dbReference type="EMBL" id="KAK4502831.1"/>
    </source>
</evidence>
<keyword evidence="1" id="KW-1133">Transmembrane helix</keyword>
<dbReference type="Proteomes" id="UP001305779">
    <property type="component" value="Unassembled WGS sequence"/>
</dbReference>
<keyword evidence="1" id="KW-0472">Membrane</keyword>
<dbReference type="EMBL" id="JAXOVC010000004">
    <property type="protein sequence ID" value="KAK4502831.1"/>
    <property type="molecule type" value="Genomic_DNA"/>
</dbReference>